<dbReference type="SUPFAM" id="SSF159594">
    <property type="entry name" value="XCC0632-like"/>
    <property type="match status" value="1"/>
</dbReference>
<protein>
    <recommendedName>
        <fullName evidence="1">ABC-type transport auxiliary lipoprotein component domain-containing protein</fullName>
    </recommendedName>
</protein>
<accession>A0A023D559</accession>
<dbReference type="PROSITE" id="PS51257">
    <property type="entry name" value="PROKAR_LIPOPROTEIN"/>
    <property type="match status" value="1"/>
</dbReference>
<evidence type="ECO:0000313" key="3">
    <source>
        <dbReference type="Proteomes" id="UP000019760"/>
    </source>
</evidence>
<dbReference type="EMBL" id="BAND01000040">
    <property type="protein sequence ID" value="GAJ28946.1"/>
    <property type="molecule type" value="Genomic_DNA"/>
</dbReference>
<comment type="caution">
    <text evidence="2">The sequence shown here is derived from an EMBL/GenBank/DDBJ whole genome shotgun (WGS) entry which is preliminary data.</text>
</comment>
<dbReference type="Proteomes" id="UP000019760">
    <property type="component" value="Unassembled WGS sequence"/>
</dbReference>
<dbReference type="RefSeq" id="WP_042058146.1">
    <property type="nucleotide sequence ID" value="NZ_BAND01000040.1"/>
</dbReference>
<reference evidence="3" key="1">
    <citation type="journal article" date="2014" name="FEMS Microbiol. Lett.">
        <title>Draft Genomic DNA Sequence of the Facultatively Methylotrophic Bacterium Acidomonas methanolica type strain MB58.</title>
        <authorList>
            <person name="Higashiura N."/>
            <person name="Hadano H."/>
            <person name="Hirakawa H."/>
            <person name="Matsutani M."/>
            <person name="Takabe S."/>
            <person name="Matsushita K."/>
            <person name="Azuma Y."/>
        </authorList>
    </citation>
    <scope>NUCLEOTIDE SEQUENCE [LARGE SCALE GENOMIC DNA]</scope>
    <source>
        <strain evidence="3">MB58</strain>
    </source>
</reference>
<keyword evidence="3" id="KW-1185">Reference proteome</keyword>
<name>A0A023D559_ACIMT</name>
<dbReference type="Gene3D" id="3.40.50.10610">
    <property type="entry name" value="ABC-type transport auxiliary lipoprotein component"/>
    <property type="match status" value="1"/>
</dbReference>
<feature type="domain" description="ABC-type transport auxiliary lipoprotein component" evidence="1">
    <location>
        <begin position="31"/>
        <end position="188"/>
    </location>
</feature>
<proteinExistence type="predicted"/>
<evidence type="ECO:0000259" key="1">
    <source>
        <dbReference type="Pfam" id="PF03886"/>
    </source>
</evidence>
<evidence type="ECO:0000313" key="2">
    <source>
        <dbReference type="EMBL" id="GAJ28946.1"/>
    </source>
</evidence>
<dbReference type="Pfam" id="PF03886">
    <property type="entry name" value="ABC_trans_aux"/>
    <property type="match status" value="1"/>
</dbReference>
<dbReference type="InterPro" id="IPR005586">
    <property type="entry name" value="ABC_trans_aux"/>
</dbReference>
<sequence length="198" mass="20579">MLPEFSKGRLSLALIAMGCGLAGCNADPTLYDLAPVAGSAQAGGPAVVEVRTPVVAQSLDRDEIVRQNRDYRLKIAKGDAWSAPLGALLGRTLAIDLAGRLPGSTVFAQNDAVAATPMAYVEVTVTAFNEDQQGNARLEGMLSVHRAGGEMPVVATPVQLRTTLDTRDTAHLVAALSAMTGTLADQAASKIRSLPTTP</sequence>
<dbReference type="AlphaFoldDB" id="A0A023D559"/>
<organism evidence="2 3">
    <name type="scientific">Acidomonas methanolica NBRC 104435</name>
    <dbReference type="NCBI Taxonomy" id="1231351"/>
    <lineage>
        <taxon>Bacteria</taxon>
        <taxon>Pseudomonadati</taxon>
        <taxon>Pseudomonadota</taxon>
        <taxon>Alphaproteobacteria</taxon>
        <taxon>Acetobacterales</taxon>
        <taxon>Acetobacteraceae</taxon>
        <taxon>Acidomonas</taxon>
    </lineage>
</organism>
<gene>
    <name evidence="2" type="ORF">Amme_040_018</name>
</gene>
<dbReference type="OrthoDB" id="7064073at2"/>
<reference evidence="2 3" key="2">
    <citation type="journal article" date="2014" name="FEMS Microbiol. Lett.">
        <title>Draft genomic DNA sequence of the facultatively methylotrophic bacterium Acidomonas methanolica type strain MB58.</title>
        <authorList>
            <person name="Higashiura N."/>
            <person name="Hadano H."/>
            <person name="Hirakawa H."/>
            <person name="Matsutani M."/>
            <person name="Takabe S."/>
            <person name="Matsushita K."/>
            <person name="Azuma Y."/>
        </authorList>
    </citation>
    <scope>NUCLEOTIDE SEQUENCE [LARGE SCALE GENOMIC DNA]</scope>
    <source>
        <strain evidence="2 3">MB58</strain>
    </source>
</reference>